<feature type="domain" description="Threonine/serine exporter-like N-terminal" evidence="9">
    <location>
        <begin position="106"/>
        <end position="352"/>
    </location>
</feature>
<keyword evidence="4 8" id="KW-1133">Transmembrane helix</keyword>
<feature type="transmembrane region" description="Helical" evidence="8">
    <location>
        <begin position="220"/>
        <end position="248"/>
    </location>
</feature>
<keyword evidence="3 8" id="KW-0812">Transmembrane</keyword>
<reference evidence="11 12" key="1">
    <citation type="submission" date="2020-10" db="EMBL/GenBank/DDBJ databases">
        <title>Haloactinobacterium sp. RN3S43, a bacterium isolated from saline soil.</title>
        <authorList>
            <person name="Sun J.-Q."/>
        </authorList>
    </citation>
    <scope>NUCLEOTIDE SEQUENCE [LARGE SCALE GENOMIC DNA]</scope>
    <source>
        <strain evidence="11 12">RN3S43</strain>
    </source>
</reference>
<dbReference type="GO" id="GO:0022857">
    <property type="term" value="F:transmembrane transporter activity"/>
    <property type="evidence" value="ECO:0007669"/>
    <property type="project" value="InterPro"/>
</dbReference>
<protein>
    <submittedName>
        <fullName evidence="11">Threonine/serine exporter family protein</fullName>
    </submittedName>
</protein>
<feature type="transmembrane region" description="Helical" evidence="8">
    <location>
        <begin position="400"/>
        <end position="421"/>
    </location>
</feature>
<feature type="transmembrane region" description="Helical" evidence="8">
    <location>
        <begin position="335"/>
        <end position="353"/>
    </location>
</feature>
<evidence type="ECO:0000256" key="7">
    <source>
        <dbReference type="SAM" id="MobiDB-lite"/>
    </source>
</evidence>
<keyword evidence="2" id="KW-1003">Cell membrane</keyword>
<feature type="transmembrane region" description="Helical" evidence="8">
    <location>
        <begin position="427"/>
        <end position="448"/>
    </location>
</feature>
<sequence>MNDRPAPGRRLRPGRRPANRPRKGPEPEVPIVDTDGVPEASQVPPLRPAVPLRAREQTGPSAVVRPWSLREQARRMVAGKGPPTLPFPGSRFLSSLSAEEERSVLDLVLRAGEAMVATGAPVGDATAEMLRMADGLGVKNLSVDITFISVTATIDRDDDPVTKVRVISTRTSDYSRLTDISRLIAEITRKQLSINEAHERLTEILTAPHPYRRAVVTGALGMMAASVAVLLGGGWAVALLAAATTMVIDRVQRFLRHRGLPYLFQQVVGSGIATVVAVVLLWGQNTWGWDRALFPPSLVVASGIVVLLAGLALVGSAEDAIAGFPLTAAARTFEVGLYTVGIVAGIGIVLEVGRQFGVPLSIGDAGAGVHVHPLLFIGAGGAIAAAWAVASYTRIRTVGLVALVAGVASAAYVGVTALGVSPSENQFGAATAAFSAALAIGLLAGVLSERVRVPTMVISVCAVTPFLPGLTIYRAMYNIVDTGFILEGLDLLVRAGSIGLALAAGVTLGEYLATPLTSEADKWQRRMMARARGSRI</sequence>
<evidence type="ECO:0000313" key="12">
    <source>
        <dbReference type="Proteomes" id="UP000593758"/>
    </source>
</evidence>
<feature type="region of interest" description="Disordered" evidence="7">
    <location>
        <begin position="1"/>
        <end position="45"/>
    </location>
</feature>
<name>A0A7M1STV3_9MICO</name>
<dbReference type="Pfam" id="PF12821">
    <property type="entry name" value="ThrE_2"/>
    <property type="match status" value="1"/>
</dbReference>
<dbReference type="AlphaFoldDB" id="A0A7M1STV3"/>
<evidence type="ECO:0000259" key="9">
    <source>
        <dbReference type="Pfam" id="PF06738"/>
    </source>
</evidence>
<dbReference type="GO" id="GO:0005886">
    <property type="term" value="C:plasma membrane"/>
    <property type="evidence" value="ECO:0007669"/>
    <property type="project" value="UniProtKB-SubCell"/>
</dbReference>
<feature type="transmembrane region" description="Helical" evidence="8">
    <location>
        <begin position="455"/>
        <end position="476"/>
    </location>
</feature>
<comment type="similarity">
    <text evidence="6">Belongs to the ThrE exporter (TC 2.A.79) family.</text>
</comment>
<dbReference type="PANTHER" id="PTHR34390">
    <property type="entry name" value="UPF0442 PROTEIN YJJB-RELATED"/>
    <property type="match status" value="1"/>
</dbReference>
<dbReference type="InterPro" id="IPR024528">
    <property type="entry name" value="ThrE_2"/>
</dbReference>
<dbReference type="Pfam" id="PF06738">
    <property type="entry name" value="ThrE"/>
    <property type="match status" value="1"/>
</dbReference>
<evidence type="ECO:0000256" key="2">
    <source>
        <dbReference type="ARBA" id="ARBA00022475"/>
    </source>
</evidence>
<evidence type="ECO:0000259" key="10">
    <source>
        <dbReference type="Pfam" id="PF12821"/>
    </source>
</evidence>
<keyword evidence="5 8" id="KW-0472">Membrane</keyword>
<evidence type="ECO:0000256" key="3">
    <source>
        <dbReference type="ARBA" id="ARBA00022692"/>
    </source>
</evidence>
<dbReference type="RefSeq" id="WP_193497573.1">
    <property type="nucleotide sequence ID" value="NZ_CP063169.1"/>
</dbReference>
<feature type="transmembrane region" description="Helical" evidence="8">
    <location>
        <begin position="496"/>
        <end position="518"/>
    </location>
</feature>
<organism evidence="11 12">
    <name type="scientific">Ruania alkalisoli</name>
    <dbReference type="NCBI Taxonomy" id="2779775"/>
    <lineage>
        <taxon>Bacteria</taxon>
        <taxon>Bacillati</taxon>
        <taxon>Actinomycetota</taxon>
        <taxon>Actinomycetes</taxon>
        <taxon>Micrococcales</taxon>
        <taxon>Ruaniaceae</taxon>
        <taxon>Ruania</taxon>
    </lineage>
</organism>
<dbReference type="KEGG" id="halt:IM660_00850"/>
<evidence type="ECO:0000256" key="8">
    <source>
        <dbReference type="SAM" id="Phobius"/>
    </source>
</evidence>
<dbReference type="Proteomes" id="UP000593758">
    <property type="component" value="Chromosome"/>
</dbReference>
<dbReference type="EMBL" id="CP063169">
    <property type="protein sequence ID" value="QOR70901.1"/>
    <property type="molecule type" value="Genomic_DNA"/>
</dbReference>
<feature type="transmembrane region" description="Helical" evidence="8">
    <location>
        <begin position="260"/>
        <end position="282"/>
    </location>
</feature>
<evidence type="ECO:0000256" key="4">
    <source>
        <dbReference type="ARBA" id="ARBA00022989"/>
    </source>
</evidence>
<feature type="compositionally biased region" description="Basic residues" evidence="7">
    <location>
        <begin position="7"/>
        <end position="22"/>
    </location>
</feature>
<gene>
    <name evidence="11" type="ORF">IM660_00850</name>
</gene>
<evidence type="ECO:0000256" key="6">
    <source>
        <dbReference type="ARBA" id="ARBA00034125"/>
    </source>
</evidence>
<dbReference type="GO" id="GO:0015744">
    <property type="term" value="P:succinate transport"/>
    <property type="evidence" value="ECO:0007669"/>
    <property type="project" value="TreeGrafter"/>
</dbReference>
<comment type="subcellular location">
    <subcellularLocation>
        <location evidence="1">Cell membrane</location>
        <topology evidence="1">Multi-pass membrane protein</topology>
    </subcellularLocation>
</comment>
<feature type="transmembrane region" description="Helical" evidence="8">
    <location>
        <begin position="294"/>
        <end position="314"/>
    </location>
</feature>
<evidence type="ECO:0000256" key="5">
    <source>
        <dbReference type="ARBA" id="ARBA00023136"/>
    </source>
</evidence>
<dbReference type="InterPro" id="IPR050539">
    <property type="entry name" value="ThrE_Dicarb/AminoAcid_Exp"/>
</dbReference>
<feature type="transmembrane region" description="Helical" evidence="8">
    <location>
        <begin position="373"/>
        <end position="393"/>
    </location>
</feature>
<dbReference type="PANTHER" id="PTHR34390:SF2">
    <property type="entry name" value="SUCCINATE TRANSPORTER SUBUNIT YJJP-RELATED"/>
    <property type="match status" value="1"/>
</dbReference>
<keyword evidence="12" id="KW-1185">Reference proteome</keyword>
<evidence type="ECO:0000313" key="11">
    <source>
        <dbReference type="EMBL" id="QOR70901.1"/>
    </source>
</evidence>
<evidence type="ECO:0000256" key="1">
    <source>
        <dbReference type="ARBA" id="ARBA00004651"/>
    </source>
</evidence>
<proteinExistence type="inferred from homology"/>
<accession>A0A7M1STV3</accession>
<dbReference type="InterPro" id="IPR010619">
    <property type="entry name" value="ThrE-like_N"/>
</dbReference>
<feature type="domain" description="Threonine/Serine exporter ThrE" evidence="10">
    <location>
        <begin position="387"/>
        <end position="509"/>
    </location>
</feature>